<dbReference type="InterPro" id="IPR022628">
    <property type="entry name" value="S-AdoMet_synt_N"/>
</dbReference>
<comment type="caution">
    <text evidence="19">The sequence shown here is derived from an EMBL/GenBank/DDBJ whole genome shotgun (WGS) entry which is preliminary data.</text>
</comment>
<name>A0A1F6XNR8_9BACT</name>
<sequence length="354" mass="38871">MFYKHSDNYTVESVTSGHPDKVCDQISDAILDAYLTQDPKSRVAVETFGGHGKLVIGGEVTSKGKVDYVGIAHQIYKEIGYDNELQVSAHIVTQSPDIAMGVDTGGAGDQGIMYGFATDETPEFLPKGVVLVHKLAKRLEEMRKNGKIKWLRPDGKTQVTYTDGELRTVLVSTQHALHIKSEEIKKTITEKIIYPFLSPKEKKEVKILVNPTGQFISGGFEADTGLTGRKIMVDTYGGLIPHGGGCFSGKDATKVDRSGAYMCRYVANSLVASGYGKEALVSVAYAIGLPEPLMIEAINEKGEDLAKIVRKNFDFKPLAIIERLGLRNPIFSQTATYGHFGKKNLPWEKIKKIK</sequence>
<dbReference type="PROSITE" id="PS00376">
    <property type="entry name" value="ADOMET_SYNTHASE_1"/>
    <property type="match status" value="1"/>
</dbReference>
<dbReference type="STRING" id="1801780.A2917_03755"/>
<accession>A0A1F6XNR8</accession>
<evidence type="ECO:0000256" key="5">
    <source>
        <dbReference type="ARBA" id="ARBA00012828"/>
    </source>
</evidence>
<keyword evidence="6" id="KW-0554">One-carbon metabolism</keyword>
<dbReference type="PANTHER" id="PTHR11964">
    <property type="entry name" value="S-ADENOSYLMETHIONINE SYNTHETASE"/>
    <property type="match status" value="1"/>
</dbReference>
<dbReference type="GO" id="GO:0046872">
    <property type="term" value="F:metal ion binding"/>
    <property type="evidence" value="ECO:0007669"/>
    <property type="project" value="UniProtKB-KW"/>
</dbReference>
<dbReference type="InterPro" id="IPR022631">
    <property type="entry name" value="ADOMET_SYNTHASE_CS"/>
</dbReference>
<evidence type="ECO:0000313" key="19">
    <source>
        <dbReference type="EMBL" id="OGI95638.1"/>
    </source>
</evidence>
<dbReference type="AlphaFoldDB" id="A0A1F6XNR8"/>
<comment type="subunit">
    <text evidence="14">Homotetramer.</text>
</comment>
<dbReference type="Pfam" id="PF00438">
    <property type="entry name" value="S-AdoMet_synt_N"/>
    <property type="match status" value="1"/>
</dbReference>
<gene>
    <name evidence="19" type="ORF">A2917_03755</name>
</gene>
<comment type="similarity">
    <text evidence="4 15">Belongs to the AdoMet synthase family.</text>
</comment>
<dbReference type="Proteomes" id="UP000178104">
    <property type="component" value="Unassembled WGS sequence"/>
</dbReference>
<dbReference type="NCBIfam" id="TIGR01034">
    <property type="entry name" value="metK"/>
    <property type="match status" value="1"/>
</dbReference>
<comment type="subcellular location">
    <subcellularLocation>
        <location evidence="14">Cytoplasm</location>
    </subcellularLocation>
</comment>
<dbReference type="SUPFAM" id="SSF55973">
    <property type="entry name" value="S-adenosylmethionine synthetase"/>
    <property type="match status" value="3"/>
</dbReference>
<comment type="cofactor">
    <cofactor evidence="1">
        <name>Mg(2+)</name>
        <dbReference type="ChEBI" id="CHEBI:18420"/>
    </cofactor>
</comment>
<evidence type="ECO:0000256" key="6">
    <source>
        <dbReference type="ARBA" id="ARBA00022563"/>
    </source>
</evidence>
<dbReference type="GO" id="GO:0004478">
    <property type="term" value="F:methionine adenosyltransferase activity"/>
    <property type="evidence" value="ECO:0007669"/>
    <property type="project" value="UniProtKB-UniRule"/>
</dbReference>
<evidence type="ECO:0000256" key="15">
    <source>
        <dbReference type="RuleBase" id="RU004462"/>
    </source>
</evidence>
<dbReference type="GO" id="GO:0006556">
    <property type="term" value="P:S-adenosylmethionine biosynthetic process"/>
    <property type="evidence" value="ECO:0007669"/>
    <property type="project" value="UniProtKB-UniRule"/>
</dbReference>
<dbReference type="PIRSF" id="PIRSF000497">
    <property type="entry name" value="MAT"/>
    <property type="match status" value="1"/>
</dbReference>
<keyword evidence="12 14" id="KW-0630">Potassium</keyword>
<comment type="cofactor">
    <cofactor evidence="2">
        <name>K(+)</name>
        <dbReference type="ChEBI" id="CHEBI:29103"/>
    </cofactor>
</comment>
<dbReference type="InterPro" id="IPR022629">
    <property type="entry name" value="S-AdoMet_synt_central"/>
</dbReference>
<dbReference type="UniPathway" id="UPA00315">
    <property type="reaction ID" value="UER00080"/>
</dbReference>
<evidence type="ECO:0000256" key="13">
    <source>
        <dbReference type="NCBIfam" id="TIGR01034"/>
    </source>
</evidence>
<dbReference type="FunFam" id="3.30.300.10:FF:000003">
    <property type="entry name" value="S-adenosylmethionine synthase"/>
    <property type="match status" value="1"/>
</dbReference>
<evidence type="ECO:0000256" key="3">
    <source>
        <dbReference type="ARBA" id="ARBA00005224"/>
    </source>
</evidence>
<protein>
    <recommendedName>
        <fullName evidence="5 13">Methionine adenosyltransferase</fullName>
        <ecNumber evidence="5 13">2.5.1.6</ecNumber>
    </recommendedName>
</protein>
<feature type="domain" description="S-adenosylmethionine synthetase central" evidence="17">
    <location>
        <begin position="106"/>
        <end position="215"/>
    </location>
</feature>
<evidence type="ECO:0000259" key="16">
    <source>
        <dbReference type="Pfam" id="PF00438"/>
    </source>
</evidence>
<dbReference type="InterPro" id="IPR022630">
    <property type="entry name" value="S-AdoMet_synt_C"/>
</dbReference>
<dbReference type="Gene3D" id="3.30.300.10">
    <property type="match status" value="3"/>
</dbReference>
<evidence type="ECO:0000256" key="7">
    <source>
        <dbReference type="ARBA" id="ARBA00022679"/>
    </source>
</evidence>
<evidence type="ECO:0000256" key="1">
    <source>
        <dbReference type="ARBA" id="ARBA00001946"/>
    </source>
</evidence>
<dbReference type="Pfam" id="PF02772">
    <property type="entry name" value="S-AdoMet_synt_M"/>
    <property type="match status" value="1"/>
</dbReference>
<dbReference type="GO" id="GO:0005524">
    <property type="term" value="F:ATP binding"/>
    <property type="evidence" value="ECO:0007669"/>
    <property type="project" value="UniProtKB-KW"/>
</dbReference>
<evidence type="ECO:0000313" key="20">
    <source>
        <dbReference type="Proteomes" id="UP000178104"/>
    </source>
</evidence>
<keyword evidence="10" id="KW-0067">ATP-binding</keyword>
<evidence type="ECO:0000256" key="9">
    <source>
        <dbReference type="ARBA" id="ARBA00022741"/>
    </source>
</evidence>
<dbReference type="CDD" id="cd18079">
    <property type="entry name" value="S-AdoMet_synt"/>
    <property type="match status" value="1"/>
</dbReference>
<dbReference type="EMBL" id="MFVE01000005">
    <property type="protein sequence ID" value="OGI95638.1"/>
    <property type="molecule type" value="Genomic_DNA"/>
</dbReference>
<evidence type="ECO:0000256" key="11">
    <source>
        <dbReference type="ARBA" id="ARBA00022842"/>
    </source>
</evidence>
<keyword evidence="7 19" id="KW-0808">Transferase</keyword>
<feature type="domain" description="S-adenosylmethionine synthetase C-terminal" evidence="18">
    <location>
        <begin position="218"/>
        <end position="349"/>
    </location>
</feature>
<comment type="pathway">
    <text evidence="3">Amino-acid biosynthesis; S-adenosyl-L-methionine biosynthesis; S-adenosyl-L-methionine from L-methionine: step 1/1.</text>
</comment>
<feature type="domain" description="S-adenosylmethionine synthetase N-terminal" evidence="16">
    <location>
        <begin position="9"/>
        <end position="87"/>
    </location>
</feature>
<evidence type="ECO:0000256" key="2">
    <source>
        <dbReference type="ARBA" id="ARBA00001958"/>
    </source>
</evidence>
<dbReference type="Pfam" id="PF02773">
    <property type="entry name" value="S-AdoMet_synt_C"/>
    <property type="match status" value="1"/>
</dbReference>
<keyword evidence="11 14" id="KW-0460">Magnesium</keyword>
<dbReference type="GO" id="GO:0005737">
    <property type="term" value="C:cytoplasm"/>
    <property type="evidence" value="ECO:0007669"/>
    <property type="project" value="UniProtKB-SubCell"/>
</dbReference>
<evidence type="ECO:0000259" key="17">
    <source>
        <dbReference type="Pfam" id="PF02772"/>
    </source>
</evidence>
<evidence type="ECO:0000256" key="8">
    <source>
        <dbReference type="ARBA" id="ARBA00022723"/>
    </source>
</evidence>
<keyword evidence="9" id="KW-0547">Nucleotide-binding</keyword>
<dbReference type="EC" id="2.5.1.6" evidence="5 13"/>
<dbReference type="GO" id="GO:0006730">
    <property type="term" value="P:one-carbon metabolic process"/>
    <property type="evidence" value="ECO:0007669"/>
    <property type="project" value="UniProtKB-KW"/>
</dbReference>
<evidence type="ECO:0000256" key="10">
    <source>
        <dbReference type="ARBA" id="ARBA00022840"/>
    </source>
</evidence>
<proteinExistence type="inferred from homology"/>
<dbReference type="PROSITE" id="PS00377">
    <property type="entry name" value="ADOMET_SYNTHASE_2"/>
    <property type="match status" value="1"/>
</dbReference>
<evidence type="ECO:0000256" key="12">
    <source>
        <dbReference type="ARBA" id="ARBA00022958"/>
    </source>
</evidence>
<evidence type="ECO:0000259" key="18">
    <source>
        <dbReference type="Pfam" id="PF02773"/>
    </source>
</evidence>
<organism evidence="19 20">
    <name type="scientific">Candidatus Nomurabacteria bacterium RIFCSPLOWO2_01_FULL_42_17</name>
    <dbReference type="NCBI Taxonomy" id="1801780"/>
    <lineage>
        <taxon>Bacteria</taxon>
        <taxon>Candidatus Nomuraibacteriota</taxon>
    </lineage>
</organism>
<dbReference type="InterPro" id="IPR022636">
    <property type="entry name" value="S-AdoMet_synthetase_sfam"/>
</dbReference>
<dbReference type="InterPro" id="IPR002133">
    <property type="entry name" value="S-AdoMet_synthetase"/>
</dbReference>
<keyword evidence="8 14" id="KW-0479">Metal-binding</keyword>
<reference evidence="19 20" key="1">
    <citation type="journal article" date="2016" name="Nat. Commun.">
        <title>Thousands of microbial genomes shed light on interconnected biogeochemical processes in an aquifer system.</title>
        <authorList>
            <person name="Anantharaman K."/>
            <person name="Brown C.T."/>
            <person name="Hug L.A."/>
            <person name="Sharon I."/>
            <person name="Castelle C.J."/>
            <person name="Probst A.J."/>
            <person name="Thomas B.C."/>
            <person name="Singh A."/>
            <person name="Wilkins M.J."/>
            <person name="Karaoz U."/>
            <person name="Brodie E.L."/>
            <person name="Williams K.H."/>
            <person name="Hubbard S.S."/>
            <person name="Banfield J.F."/>
        </authorList>
    </citation>
    <scope>NUCLEOTIDE SEQUENCE [LARGE SCALE GENOMIC DNA]</scope>
</reference>
<evidence type="ECO:0000256" key="14">
    <source>
        <dbReference type="RuleBase" id="RU000542"/>
    </source>
</evidence>
<evidence type="ECO:0000256" key="4">
    <source>
        <dbReference type="ARBA" id="ARBA00009685"/>
    </source>
</evidence>